<feature type="signal peptide" evidence="6">
    <location>
        <begin position="1"/>
        <end position="16"/>
    </location>
</feature>
<dbReference type="GO" id="GO:0016020">
    <property type="term" value="C:membrane"/>
    <property type="evidence" value="ECO:0007669"/>
    <property type="project" value="UniProtKB-SubCell"/>
</dbReference>
<reference evidence="8" key="1">
    <citation type="submission" date="2020-10" db="EMBL/GenBank/DDBJ databases">
        <authorList>
            <person name="Kikuchi T."/>
        </authorList>
    </citation>
    <scope>NUCLEOTIDE SEQUENCE</scope>
    <source>
        <strain evidence="8">NKZ352</strain>
    </source>
</reference>
<evidence type="ECO:0000313" key="8">
    <source>
        <dbReference type="EMBL" id="CAD6187978.1"/>
    </source>
</evidence>
<dbReference type="PROSITE" id="PS50850">
    <property type="entry name" value="MFS"/>
    <property type="match status" value="1"/>
</dbReference>
<comment type="subcellular location">
    <subcellularLocation>
        <location evidence="1">Membrane</location>
        <topology evidence="1">Multi-pass membrane protein</topology>
    </subcellularLocation>
</comment>
<proteinExistence type="predicted"/>
<dbReference type="Proteomes" id="UP000835052">
    <property type="component" value="Unassembled WGS sequence"/>
</dbReference>
<feature type="transmembrane region" description="Helical" evidence="5">
    <location>
        <begin position="243"/>
        <end position="261"/>
    </location>
</feature>
<protein>
    <recommendedName>
        <fullName evidence="7">Major facilitator superfamily (MFS) profile domain-containing protein</fullName>
    </recommendedName>
</protein>
<feature type="transmembrane region" description="Helical" evidence="5">
    <location>
        <begin position="382"/>
        <end position="403"/>
    </location>
</feature>
<evidence type="ECO:0000256" key="4">
    <source>
        <dbReference type="ARBA" id="ARBA00023136"/>
    </source>
</evidence>
<feature type="transmembrane region" description="Helical" evidence="5">
    <location>
        <begin position="187"/>
        <end position="204"/>
    </location>
</feature>
<feature type="transmembrane region" description="Helical" evidence="5">
    <location>
        <begin position="267"/>
        <end position="289"/>
    </location>
</feature>
<feature type="transmembrane region" description="Helical" evidence="5">
    <location>
        <begin position="449"/>
        <end position="472"/>
    </location>
</feature>
<dbReference type="InterPro" id="IPR036259">
    <property type="entry name" value="MFS_trans_sf"/>
</dbReference>
<evidence type="ECO:0000256" key="5">
    <source>
        <dbReference type="SAM" id="Phobius"/>
    </source>
</evidence>
<evidence type="ECO:0000256" key="2">
    <source>
        <dbReference type="ARBA" id="ARBA00022692"/>
    </source>
</evidence>
<name>A0A8S1GZW3_9PELO</name>
<dbReference type="InterPro" id="IPR005828">
    <property type="entry name" value="MFS_sugar_transport-like"/>
</dbReference>
<keyword evidence="9" id="KW-1185">Reference proteome</keyword>
<feature type="chain" id="PRO_5035868260" description="Major facilitator superfamily (MFS) profile domain-containing protein" evidence="6">
    <location>
        <begin position="17"/>
        <end position="577"/>
    </location>
</feature>
<dbReference type="PANTHER" id="PTHR24064">
    <property type="entry name" value="SOLUTE CARRIER FAMILY 22 MEMBER"/>
    <property type="match status" value="1"/>
</dbReference>
<accession>A0A8S1GZW3</accession>
<feature type="transmembrane region" description="Helical" evidence="5">
    <location>
        <begin position="157"/>
        <end position="175"/>
    </location>
</feature>
<organism evidence="8 9">
    <name type="scientific">Caenorhabditis auriculariae</name>
    <dbReference type="NCBI Taxonomy" id="2777116"/>
    <lineage>
        <taxon>Eukaryota</taxon>
        <taxon>Metazoa</taxon>
        <taxon>Ecdysozoa</taxon>
        <taxon>Nematoda</taxon>
        <taxon>Chromadorea</taxon>
        <taxon>Rhabditida</taxon>
        <taxon>Rhabditina</taxon>
        <taxon>Rhabditomorpha</taxon>
        <taxon>Rhabditoidea</taxon>
        <taxon>Rhabditidae</taxon>
        <taxon>Peloderinae</taxon>
        <taxon>Caenorhabditis</taxon>
    </lineage>
</organism>
<evidence type="ECO:0000313" key="9">
    <source>
        <dbReference type="Proteomes" id="UP000835052"/>
    </source>
</evidence>
<keyword evidence="3 5" id="KW-1133">Transmembrane helix</keyword>
<sequence>MRLLVMSMMALALASGYTIRMRRPVTPIDKFLMMETLRTPSKRFFASDLILNDMIPLSYDEMAFLDIRRHHLLCFSLWQFALFFCCQQIFPVFYNFSPELDCADANFTFSKPRCKLSKVEQCDELTRNCSKIVAGTAPFHSMVQDFEMFCGEKAYDATWVATIQFLGVLVGTVVYGHLGDHFGRRPVALFGLAIGIIFGVSSGLAPSWPIFASFRFIVGSSIACVLVVFYTYISEMILSEQRVFLRSFFNWGYARLVFTLVCFLCGYWRSASIATALLAAPVLPVLYFLPESPTWYRNRGKIQEAQKAEEWIRKLSGLEVQLEEDKRSTPITTEKTQVYTVRDLFTSWPITYKTLVVGCLWFSTSLSAFGSDLNSGNLAGDFYLTQFVSGAVTALAKIFVFVLDEKWPSFDRRRLHQLPQALVVLCYASIMVLMMLPESDCSNESSRDLAIVIVNIVGVSLIEVTWDACYLVAVECFPTRIRTIGIGTCSLLARIGALVAPQMAYLSSVYRPAPYAVVCGIGLVSLVVSLFFLPDTKGVDLNDVDKPAVYRSSTSSQSVCKDRKLRLETVSDIERNA</sequence>
<feature type="transmembrane region" description="Helical" evidence="5">
    <location>
        <begin position="350"/>
        <end position="370"/>
    </location>
</feature>
<dbReference type="EMBL" id="CAJGYM010000007">
    <property type="protein sequence ID" value="CAD6187978.1"/>
    <property type="molecule type" value="Genomic_DNA"/>
</dbReference>
<dbReference type="GO" id="GO:0022857">
    <property type="term" value="F:transmembrane transporter activity"/>
    <property type="evidence" value="ECO:0007669"/>
    <property type="project" value="InterPro"/>
</dbReference>
<evidence type="ECO:0000256" key="3">
    <source>
        <dbReference type="ARBA" id="ARBA00022989"/>
    </source>
</evidence>
<evidence type="ECO:0000259" key="7">
    <source>
        <dbReference type="PROSITE" id="PS50850"/>
    </source>
</evidence>
<keyword evidence="4 5" id="KW-0472">Membrane</keyword>
<feature type="transmembrane region" description="Helical" evidence="5">
    <location>
        <begin position="484"/>
        <end position="507"/>
    </location>
</feature>
<feature type="transmembrane region" description="Helical" evidence="5">
    <location>
        <begin position="210"/>
        <end position="231"/>
    </location>
</feature>
<gene>
    <name evidence="8" type="ORF">CAUJ_LOCUS3897</name>
</gene>
<comment type="caution">
    <text evidence="8">The sequence shown here is derived from an EMBL/GenBank/DDBJ whole genome shotgun (WGS) entry which is preliminary data.</text>
</comment>
<evidence type="ECO:0000256" key="6">
    <source>
        <dbReference type="SAM" id="SignalP"/>
    </source>
</evidence>
<keyword evidence="6" id="KW-0732">Signal</keyword>
<dbReference type="AlphaFoldDB" id="A0A8S1GZW3"/>
<dbReference type="Pfam" id="PF00083">
    <property type="entry name" value="Sugar_tr"/>
    <property type="match status" value="1"/>
</dbReference>
<feature type="transmembrane region" description="Helical" evidence="5">
    <location>
        <begin position="513"/>
        <end position="533"/>
    </location>
</feature>
<dbReference type="OrthoDB" id="3936150at2759"/>
<feature type="transmembrane region" description="Helical" evidence="5">
    <location>
        <begin position="415"/>
        <end position="437"/>
    </location>
</feature>
<feature type="domain" description="Major facilitator superfamily (MFS) profile" evidence="7">
    <location>
        <begin position="90"/>
        <end position="537"/>
    </location>
</feature>
<evidence type="ECO:0000256" key="1">
    <source>
        <dbReference type="ARBA" id="ARBA00004141"/>
    </source>
</evidence>
<dbReference type="Gene3D" id="1.20.1250.20">
    <property type="entry name" value="MFS general substrate transporter like domains"/>
    <property type="match status" value="1"/>
</dbReference>
<keyword evidence="2 5" id="KW-0812">Transmembrane</keyword>
<feature type="transmembrane region" description="Helical" evidence="5">
    <location>
        <begin position="71"/>
        <end position="90"/>
    </location>
</feature>
<dbReference type="SUPFAM" id="SSF103473">
    <property type="entry name" value="MFS general substrate transporter"/>
    <property type="match status" value="1"/>
</dbReference>
<dbReference type="InterPro" id="IPR020846">
    <property type="entry name" value="MFS_dom"/>
</dbReference>